<dbReference type="SUPFAM" id="SSF57850">
    <property type="entry name" value="RING/U-box"/>
    <property type="match status" value="1"/>
</dbReference>
<name>A0A811RWV9_9POAL</name>
<dbReference type="PANTHER" id="PTHR46905:SF7">
    <property type="entry name" value="RING-H2 FINGER PROTEIN ATL78"/>
    <property type="match status" value="1"/>
</dbReference>
<dbReference type="InterPro" id="IPR001841">
    <property type="entry name" value="Znf_RING"/>
</dbReference>
<dbReference type="GO" id="GO:0008270">
    <property type="term" value="F:zinc ion binding"/>
    <property type="evidence" value="ECO:0007669"/>
    <property type="project" value="UniProtKB-KW"/>
</dbReference>
<feature type="transmembrane region" description="Helical" evidence="11">
    <location>
        <begin position="44"/>
        <end position="65"/>
    </location>
</feature>
<proteinExistence type="inferred from homology"/>
<evidence type="ECO:0000256" key="5">
    <source>
        <dbReference type="ARBA" id="ARBA00022833"/>
    </source>
</evidence>
<evidence type="ECO:0000313" key="14">
    <source>
        <dbReference type="Proteomes" id="UP000604825"/>
    </source>
</evidence>
<gene>
    <name evidence="13" type="ORF">NCGR_LOCUS57658</name>
</gene>
<keyword evidence="7 11" id="KW-0472">Membrane</keyword>
<keyword evidence="3 11" id="KW-0812">Transmembrane</keyword>
<accession>A0A811RWV9</accession>
<feature type="region of interest" description="Disordered" evidence="10">
    <location>
        <begin position="82"/>
        <end position="124"/>
    </location>
</feature>
<evidence type="ECO:0000256" key="7">
    <source>
        <dbReference type="ARBA" id="ARBA00023136"/>
    </source>
</evidence>
<keyword evidence="5" id="KW-0862">Zinc</keyword>
<dbReference type="EMBL" id="CAJGYO010000017">
    <property type="protein sequence ID" value="CAD6333560.1"/>
    <property type="molecule type" value="Genomic_DNA"/>
</dbReference>
<evidence type="ECO:0000256" key="9">
    <source>
        <dbReference type="PROSITE-ProRule" id="PRU00175"/>
    </source>
</evidence>
<dbReference type="PROSITE" id="PS50089">
    <property type="entry name" value="ZF_RING_2"/>
    <property type="match status" value="1"/>
</dbReference>
<comment type="caution">
    <text evidence="13">The sequence shown here is derived from an EMBL/GenBank/DDBJ whole genome shotgun (WGS) entry which is preliminary data.</text>
</comment>
<evidence type="ECO:0000256" key="4">
    <source>
        <dbReference type="ARBA" id="ARBA00022723"/>
    </source>
</evidence>
<evidence type="ECO:0000256" key="10">
    <source>
        <dbReference type="SAM" id="MobiDB-lite"/>
    </source>
</evidence>
<dbReference type="GO" id="GO:0016020">
    <property type="term" value="C:membrane"/>
    <property type="evidence" value="ECO:0007669"/>
    <property type="project" value="UniProtKB-SubCell"/>
</dbReference>
<feature type="domain" description="RING-type" evidence="12">
    <location>
        <begin position="154"/>
        <end position="196"/>
    </location>
</feature>
<keyword evidence="9" id="KW-0863">Zinc-finger</keyword>
<evidence type="ECO:0000259" key="12">
    <source>
        <dbReference type="PROSITE" id="PS50089"/>
    </source>
</evidence>
<dbReference type="InterPro" id="IPR013083">
    <property type="entry name" value="Znf_RING/FYVE/PHD"/>
</dbReference>
<dbReference type="OrthoDB" id="8062037at2759"/>
<dbReference type="GO" id="GO:0016567">
    <property type="term" value="P:protein ubiquitination"/>
    <property type="evidence" value="ECO:0007669"/>
    <property type="project" value="InterPro"/>
</dbReference>
<evidence type="ECO:0000256" key="3">
    <source>
        <dbReference type="ARBA" id="ARBA00022692"/>
    </source>
</evidence>
<dbReference type="PANTHER" id="PTHR46905">
    <property type="entry name" value="RING-H2 FINGER PROTEIN ATL78"/>
    <property type="match status" value="1"/>
</dbReference>
<dbReference type="SMART" id="SM00184">
    <property type="entry name" value="RING"/>
    <property type="match status" value="1"/>
</dbReference>
<comment type="similarity">
    <text evidence="8">Belongs to the RING-type zinc finger family. ATL subfamily.</text>
</comment>
<dbReference type="GO" id="GO:0016740">
    <property type="term" value="F:transferase activity"/>
    <property type="evidence" value="ECO:0007669"/>
    <property type="project" value="UniProtKB-KW"/>
</dbReference>
<evidence type="ECO:0000313" key="13">
    <source>
        <dbReference type="EMBL" id="CAD6333560.1"/>
    </source>
</evidence>
<evidence type="ECO:0000256" key="1">
    <source>
        <dbReference type="ARBA" id="ARBA00004167"/>
    </source>
</evidence>
<feature type="compositionally biased region" description="Acidic residues" evidence="10">
    <location>
        <begin position="82"/>
        <end position="94"/>
    </location>
</feature>
<dbReference type="Pfam" id="PF13639">
    <property type="entry name" value="zf-RING_2"/>
    <property type="match status" value="1"/>
</dbReference>
<dbReference type="Proteomes" id="UP000604825">
    <property type="component" value="Unassembled WGS sequence"/>
</dbReference>
<evidence type="ECO:0000256" key="2">
    <source>
        <dbReference type="ARBA" id="ARBA00022679"/>
    </source>
</evidence>
<dbReference type="AlphaFoldDB" id="A0A811RWV9"/>
<keyword evidence="14" id="KW-1185">Reference proteome</keyword>
<sequence length="241" mass="25653">MDAQLHYSRRLLLQLQGPAACPSPGAVPDARLVPAAAGELNSDAILTLALLTCGLVAALTFRVVLQCALRVTRGACCGGADDAQDDDDDPEEQEQVQQHAGGGAGPAQLQAAARHGHAHGRKQPRRLPPALVQALPCLAFSAGLEMAGSSRSECAICLTKFARGEAVRVLPRCNHGFHARCIDRWLAARPTCPTSRRLPSPPRFCSQTALASGQPSCNTDHSRGSRAWPALWSRRTWRGCS</sequence>
<evidence type="ECO:0000256" key="6">
    <source>
        <dbReference type="ARBA" id="ARBA00022989"/>
    </source>
</evidence>
<organism evidence="13 14">
    <name type="scientific">Miscanthus lutarioriparius</name>
    <dbReference type="NCBI Taxonomy" id="422564"/>
    <lineage>
        <taxon>Eukaryota</taxon>
        <taxon>Viridiplantae</taxon>
        <taxon>Streptophyta</taxon>
        <taxon>Embryophyta</taxon>
        <taxon>Tracheophyta</taxon>
        <taxon>Spermatophyta</taxon>
        <taxon>Magnoliopsida</taxon>
        <taxon>Liliopsida</taxon>
        <taxon>Poales</taxon>
        <taxon>Poaceae</taxon>
        <taxon>PACMAD clade</taxon>
        <taxon>Panicoideae</taxon>
        <taxon>Andropogonodae</taxon>
        <taxon>Andropogoneae</taxon>
        <taxon>Saccharinae</taxon>
        <taxon>Miscanthus</taxon>
    </lineage>
</organism>
<dbReference type="InterPro" id="IPR044602">
    <property type="entry name" value="ATL10/ATL72-79-like"/>
</dbReference>
<comment type="subcellular location">
    <subcellularLocation>
        <location evidence="1">Membrane</location>
        <topology evidence="1">Single-pass membrane protein</topology>
    </subcellularLocation>
</comment>
<protein>
    <recommendedName>
        <fullName evidence="12">RING-type domain-containing protein</fullName>
    </recommendedName>
</protein>
<evidence type="ECO:0000256" key="8">
    <source>
        <dbReference type="ARBA" id="ARBA00024209"/>
    </source>
</evidence>
<keyword evidence="2" id="KW-0808">Transferase</keyword>
<feature type="compositionally biased region" description="Basic residues" evidence="10">
    <location>
        <begin position="114"/>
        <end position="124"/>
    </location>
</feature>
<keyword evidence="4" id="KW-0479">Metal-binding</keyword>
<dbReference type="Gene3D" id="3.30.40.10">
    <property type="entry name" value="Zinc/RING finger domain, C3HC4 (zinc finger)"/>
    <property type="match status" value="1"/>
</dbReference>
<reference evidence="13" key="1">
    <citation type="submission" date="2020-10" db="EMBL/GenBank/DDBJ databases">
        <authorList>
            <person name="Han B."/>
            <person name="Lu T."/>
            <person name="Zhao Q."/>
            <person name="Huang X."/>
            <person name="Zhao Y."/>
        </authorList>
    </citation>
    <scope>NUCLEOTIDE SEQUENCE</scope>
</reference>
<keyword evidence="6 11" id="KW-1133">Transmembrane helix</keyword>
<evidence type="ECO:0000256" key="11">
    <source>
        <dbReference type="SAM" id="Phobius"/>
    </source>
</evidence>